<evidence type="ECO:0000256" key="3">
    <source>
        <dbReference type="ARBA" id="ARBA00022801"/>
    </source>
</evidence>
<evidence type="ECO:0000313" key="5">
    <source>
        <dbReference type="EMBL" id="EHL08777.1"/>
    </source>
</evidence>
<comment type="caution">
    <text evidence="5">The sequence shown here is derived from an EMBL/GenBank/DDBJ whole genome shotgun (WGS) entry which is preliminary data.</text>
</comment>
<protein>
    <submittedName>
        <fullName evidence="5">VRR-NUC domain protein</fullName>
    </submittedName>
</protein>
<reference evidence="5 6" key="1">
    <citation type="submission" date="2011-08" db="EMBL/GenBank/DDBJ databases">
        <authorList>
            <person name="Weinstock G."/>
            <person name="Sodergren E."/>
            <person name="Clifton S."/>
            <person name="Fulton L."/>
            <person name="Fulton B."/>
            <person name="Courtney L."/>
            <person name="Fronick C."/>
            <person name="Harrison M."/>
            <person name="Strong C."/>
            <person name="Farmer C."/>
            <person name="Delahaunty K."/>
            <person name="Markovic C."/>
            <person name="Hall O."/>
            <person name="Minx P."/>
            <person name="Tomlinson C."/>
            <person name="Mitreva M."/>
            <person name="Hou S."/>
            <person name="Chen J."/>
            <person name="Wollam A."/>
            <person name="Pepin K.H."/>
            <person name="Johnson M."/>
            <person name="Bhonagiri V."/>
            <person name="Zhang X."/>
            <person name="Suruliraj S."/>
            <person name="Warren W."/>
            <person name="Chinwalla A."/>
            <person name="Mardis E.R."/>
            <person name="Wilson R.K."/>
        </authorList>
    </citation>
    <scope>NUCLEOTIDE SEQUENCE [LARGE SCALE GENOMIC DNA]</scope>
    <source>
        <strain evidence="5 6">DP7</strain>
    </source>
</reference>
<dbReference type="GO" id="GO:0004518">
    <property type="term" value="F:nuclease activity"/>
    <property type="evidence" value="ECO:0007669"/>
    <property type="project" value="UniProtKB-KW"/>
</dbReference>
<dbReference type="InterPro" id="IPR011856">
    <property type="entry name" value="tRNA_endonuc-like_dom_sf"/>
</dbReference>
<evidence type="ECO:0000313" key="6">
    <source>
        <dbReference type="Proteomes" id="UP000004416"/>
    </source>
</evidence>
<dbReference type="GO" id="GO:0016788">
    <property type="term" value="F:hydrolase activity, acting on ester bonds"/>
    <property type="evidence" value="ECO:0007669"/>
    <property type="project" value="InterPro"/>
</dbReference>
<accession>G9XHJ4</accession>
<dbReference type="RefSeq" id="WP_005808554.1">
    <property type="nucleotide sequence ID" value="NZ_JH414442.1"/>
</dbReference>
<keyword evidence="2" id="KW-0540">Nuclease</keyword>
<evidence type="ECO:0000259" key="4">
    <source>
        <dbReference type="SMART" id="SM00990"/>
    </source>
</evidence>
<evidence type="ECO:0000256" key="2">
    <source>
        <dbReference type="ARBA" id="ARBA00022722"/>
    </source>
</evidence>
<proteinExistence type="predicted"/>
<dbReference type="Proteomes" id="UP000004416">
    <property type="component" value="Unassembled WGS sequence"/>
</dbReference>
<keyword evidence="3" id="KW-0378">Hydrolase</keyword>
<sequence>MREHDIEKYLRERAKEKGGTAYKWVSPGNSGVPDRIVMLPGLPDLFVELKAPGKEPTALQLAQHHRLRKLGRHVMVIDSKEGVDRLMTDIEEGRFS</sequence>
<dbReference type="Gene3D" id="3.40.1350.10">
    <property type="match status" value="1"/>
</dbReference>
<dbReference type="EMBL" id="AFZX01000011">
    <property type="protein sequence ID" value="EHL08777.1"/>
    <property type="molecule type" value="Genomic_DNA"/>
</dbReference>
<organism evidence="5 6">
    <name type="scientific">Desulfitobacterium hafniense DP7</name>
    <dbReference type="NCBI Taxonomy" id="537010"/>
    <lineage>
        <taxon>Bacteria</taxon>
        <taxon>Bacillati</taxon>
        <taxon>Bacillota</taxon>
        <taxon>Clostridia</taxon>
        <taxon>Eubacteriales</taxon>
        <taxon>Desulfitobacteriaceae</taxon>
        <taxon>Desulfitobacterium</taxon>
    </lineage>
</organism>
<feature type="domain" description="VRR-NUC" evidence="4">
    <location>
        <begin position="1"/>
        <end position="81"/>
    </location>
</feature>
<dbReference type="AlphaFoldDB" id="G9XHJ4"/>
<dbReference type="InterPro" id="IPR014883">
    <property type="entry name" value="VRR_NUC"/>
</dbReference>
<evidence type="ECO:0000256" key="1">
    <source>
        <dbReference type="ARBA" id="ARBA00001946"/>
    </source>
</evidence>
<dbReference type="HOGENOM" id="CLU_161041_1_0_9"/>
<gene>
    <name evidence="5" type="ORF">HMPREF0322_00419</name>
</gene>
<dbReference type="PATRIC" id="fig|537010.4.peg.393"/>
<name>G9XHJ4_DESHA</name>
<comment type="cofactor">
    <cofactor evidence="1">
        <name>Mg(2+)</name>
        <dbReference type="ChEBI" id="CHEBI:18420"/>
    </cofactor>
</comment>
<dbReference type="SMART" id="SM00990">
    <property type="entry name" value="VRR_NUC"/>
    <property type="match status" value="1"/>
</dbReference>
<dbReference type="GO" id="GO:0003676">
    <property type="term" value="F:nucleic acid binding"/>
    <property type="evidence" value="ECO:0007669"/>
    <property type="project" value="InterPro"/>
</dbReference>